<dbReference type="PANTHER" id="PTHR32322">
    <property type="entry name" value="INNER MEMBRANE TRANSPORTER"/>
    <property type="match status" value="1"/>
</dbReference>
<feature type="transmembrane region" description="Helical" evidence="6">
    <location>
        <begin position="162"/>
        <end position="180"/>
    </location>
</feature>
<sequence length="316" mass="32180">MNDPVQARTREDGLLVPLLLLLATGALLGLSTILAKLAPDAGLAPSAFLCWAVAGAAVLLAGERIASGHALPATRQTLEYYAIAALVSLAAPNFIFFAAVPRIGASFVALAIAFPPLLTYAAAVALRMERFDGRRAAGVALALAGAGLIAWLKLVVPDAGTGWILATLAGPVLLAIGNIYRSLRWPAGARPEELAPGMLLAAAAMLLLAGLLIPGLTLGVPQNASALGLVAAQAFAFAIQYRLFFILQKRGGPVLLSLLGSVGAIVAVPVAVLALGEDVPQGFATGALLIALGIGLVAGRSKRGAAIHFKSDQATR</sequence>
<feature type="transmembrane region" description="Helical" evidence="6">
    <location>
        <begin position="138"/>
        <end position="156"/>
    </location>
</feature>
<dbReference type="InterPro" id="IPR037185">
    <property type="entry name" value="EmrE-like"/>
</dbReference>
<evidence type="ECO:0000313" key="9">
    <source>
        <dbReference type="Proteomes" id="UP000755104"/>
    </source>
</evidence>
<evidence type="ECO:0000256" key="1">
    <source>
        <dbReference type="ARBA" id="ARBA00004141"/>
    </source>
</evidence>
<feature type="transmembrane region" description="Helical" evidence="6">
    <location>
        <begin position="282"/>
        <end position="299"/>
    </location>
</feature>
<keyword evidence="4 6" id="KW-1133">Transmembrane helix</keyword>
<feature type="transmembrane region" description="Helical" evidence="6">
    <location>
        <begin position="200"/>
        <end position="220"/>
    </location>
</feature>
<evidence type="ECO:0000256" key="3">
    <source>
        <dbReference type="ARBA" id="ARBA00022692"/>
    </source>
</evidence>
<evidence type="ECO:0000256" key="5">
    <source>
        <dbReference type="ARBA" id="ARBA00023136"/>
    </source>
</evidence>
<keyword evidence="5 6" id="KW-0472">Membrane</keyword>
<dbReference type="SUPFAM" id="SSF103481">
    <property type="entry name" value="Multidrug resistance efflux transporter EmrE"/>
    <property type="match status" value="2"/>
</dbReference>
<accession>A0ABS7J319</accession>
<dbReference type="Pfam" id="PF00892">
    <property type="entry name" value="EamA"/>
    <property type="match status" value="1"/>
</dbReference>
<feature type="transmembrane region" description="Helical" evidence="6">
    <location>
        <begin position="106"/>
        <end position="126"/>
    </location>
</feature>
<evidence type="ECO:0000259" key="7">
    <source>
        <dbReference type="Pfam" id="PF00892"/>
    </source>
</evidence>
<comment type="caution">
    <text evidence="8">The sequence shown here is derived from an EMBL/GenBank/DDBJ whole genome shotgun (WGS) entry which is preliminary data.</text>
</comment>
<feature type="transmembrane region" description="Helical" evidence="6">
    <location>
        <begin position="226"/>
        <end position="247"/>
    </location>
</feature>
<feature type="transmembrane region" description="Helical" evidence="6">
    <location>
        <begin position="254"/>
        <end position="276"/>
    </location>
</feature>
<keyword evidence="3 6" id="KW-0812">Transmembrane</keyword>
<keyword evidence="9" id="KW-1185">Reference proteome</keyword>
<proteinExistence type="inferred from homology"/>
<evidence type="ECO:0000313" key="8">
    <source>
        <dbReference type="EMBL" id="MBX7481721.1"/>
    </source>
</evidence>
<name>A0ABS7J319_9SPHN</name>
<evidence type="ECO:0000256" key="6">
    <source>
        <dbReference type="SAM" id="Phobius"/>
    </source>
</evidence>
<feature type="domain" description="EamA" evidence="7">
    <location>
        <begin position="18"/>
        <end position="150"/>
    </location>
</feature>
<gene>
    <name evidence="8" type="ORF">K3174_04205</name>
</gene>
<reference evidence="8 9" key="1">
    <citation type="submission" date="2021-08" db="EMBL/GenBank/DDBJ databases">
        <title>Comparative Genomics Analysis of the Genus Qipengyuania Reveals Extensive Genetic Diversity and Metabolic Versatility, Including the Description of Fifteen Novel Species.</title>
        <authorList>
            <person name="Liu Y."/>
        </authorList>
    </citation>
    <scope>NUCLEOTIDE SEQUENCE [LARGE SCALE GENOMIC DNA]</scope>
    <source>
        <strain evidence="8 9">6D47A</strain>
    </source>
</reference>
<feature type="transmembrane region" description="Helical" evidence="6">
    <location>
        <begin position="41"/>
        <end position="60"/>
    </location>
</feature>
<protein>
    <submittedName>
        <fullName evidence="8">DMT family transporter</fullName>
    </submittedName>
</protein>
<organism evidence="8 9">
    <name type="scientific">Qipengyuania qiaonensis</name>
    <dbReference type="NCBI Taxonomy" id="2867240"/>
    <lineage>
        <taxon>Bacteria</taxon>
        <taxon>Pseudomonadati</taxon>
        <taxon>Pseudomonadota</taxon>
        <taxon>Alphaproteobacteria</taxon>
        <taxon>Sphingomonadales</taxon>
        <taxon>Erythrobacteraceae</taxon>
        <taxon>Qipengyuania</taxon>
    </lineage>
</organism>
<feature type="transmembrane region" description="Helical" evidence="6">
    <location>
        <begin position="80"/>
        <end position="100"/>
    </location>
</feature>
<dbReference type="Proteomes" id="UP000755104">
    <property type="component" value="Unassembled WGS sequence"/>
</dbReference>
<dbReference type="RefSeq" id="WP_221555901.1">
    <property type="nucleotide sequence ID" value="NZ_JAIGNO010000002.1"/>
</dbReference>
<dbReference type="EMBL" id="JAIGNO010000002">
    <property type="protein sequence ID" value="MBX7481721.1"/>
    <property type="molecule type" value="Genomic_DNA"/>
</dbReference>
<evidence type="ECO:0000256" key="2">
    <source>
        <dbReference type="ARBA" id="ARBA00007362"/>
    </source>
</evidence>
<dbReference type="InterPro" id="IPR050638">
    <property type="entry name" value="AA-Vitamin_Transporters"/>
</dbReference>
<dbReference type="InterPro" id="IPR000620">
    <property type="entry name" value="EamA_dom"/>
</dbReference>
<dbReference type="PANTHER" id="PTHR32322:SF2">
    <property type="entry name" value="EAMA DOMAIN-CONTAINING PROTEIN"/>
    <property type="match status" value="1"/>
</dbReference>
<comment type="similarity">
    <text evidence="2">Belongs to the EamA transporter family.</text>
</comment>
<comment type="subcellular location">
    <subcellularLocation>
        <location evidence="1">Membrane</location>
        <topology evidence="1">Multi-pass membrane protein</topology>
    </subcellularLocation>
</comment>
<evidence type="ECO:0000256" key="4">
    <source>
        <dbReference type="ARBA" id="ARBA00022989"/>
    </source>
</evidence>
<feature type="transmembrane region" description="Helical" evidence="6">
    <location>
        <begin position="12"/>
        <end position="35"/>
    </location>
</feature>